<organism evidence="3 4">
    <name type="scientific">Streptomyces fagopyri</name>
    <dbReference type="NCBI Taxonomy" id="2662397"/>
    <lineage>
        <taxon>Bacteria</taxon>
        <taxon>Bacillati</taxon>
        <taxon>Actinomycetota</taxon>
        <taxon>Actinomycetes</taxon>
        <taxon>Kitasatosporales</taxon>
        <taxon>Streptomycetaceae</taxon>
        <taxon>Streptomyces</taxon>
    </lineage>
</organism>
<feature type="region of interest" description="Disordered" evidence="1">
    <location>
        <begin position="312"/>
        <end position="377"/>
    </location>
</feature>
<accession>A0A5Q0LBV3</accession>
<dbReference type="Proteomes" id="UP000326179">
    <property type="component" value="Chromosome"/>
</dbReference>
<dbReference type="RefSeq" id="WP_153288339.1">
    <property type="nucleotide sequence ID" value="NZ_CP045643.1"/>
</dbReference>
<feature type="transmembrane region" description="Helical" evidence="2">
    <location>
        <begin position="12"/>
        <end position="31"/>
    </location>
</feature>
<sequence>MNSSLVWAQAHPLPTAGAAVLLLAVLAWLKLRAPQRRTPVAVVVAALGALVCTAYSGDTSWGFARDRLGMTAVEERSVMFLAAELALFACALMARQNLRTTGAPGTPGLLVWFITGVQVIPAYAESGIVGGTVRAVVGPIMAALLWHLAMGIELRHSKPGAGSQSLVAVVGRELRERLLSRLGLATRDRTAEQITRDRATARAVQLAARPNLHRWGKARLAAAVARSGVGTDAEQRDVMMRMLAARRGAGSLATVELPSPFVPDEPDVTVEVHRVPEVPEAYPEIEVRVPAPPVAVPPGVRLLPTAAPCGLRPVVREPDPEPDPEVHVPAGQEHPWYQTDRTEYPDPNDADDDPEDDTPDPDPLIPQVRADFGTEVPGVRRLKEQYAIGQPRAQRIRDQLMAVAS</sequence>
<gene>
    <name evidence="3" type="ORF">GFH48_12695</name>
</gene>
<evidence type="ECO:0000256" key="2">
    <source>
        <dbReference type="SAM" id="Phobius"/>
    </source>
</evidence>
<evidence type="ECO:0000256" key="1">
    <source>
        <dbReference type="SAM" id="MobiDB-lite"/>
    </source>
</evidence>
<dbReference type="AlphaFoldDB" id="A0A5Q0LBV3"/>
<feature type="transmembrane region" description="Helical" evidence="2">
    <location>
        <begin position="77"/>
        <end position="94"/>
    </location>
</feature>
<keyword evidence="2" id="KW-0812">Transmembrane</keyword>
<reference evidence="3 4" key="1">
    <citation type="submission" date="2019-10" db="EMBL/GenBank/DDBJ databases">
        <title>A novel species.</title>
        <authorList>
            <person name="Gao J."/>
        </authorList>
    </citation>
    <scope>NUCLEOTIDE SEQUENCE [LARGE SCALE GENOMIC DNA]</scope>
    <source>
        <strain evidence="3 4">QMT-28</strain>
    </source>
</reference>
<dbReference type="EMBL" id="CP045643">
    <property type="protein sequence ID" value="QFZ73989.1"/>
    <property type="molecule type" value="Genomic_DNA"/>
</dbReference>
<keyword evidence="2" id="KW-0472">Membrane</keyword>
<evidence type="ECO:0000313" key="3">
    <source>
        <dbReference type="EMBL" id="QFZ73989.1"/>
    </source>
</evidence>
<feature type="transmembrane region" description="Helical" evidence="2">
    <location>
        <begin position="38"/>
        <end position="57"/>
    </location>
</feature>
<name>A0A5Q0LBV3_9ACTN</name>
<keyword evidence="4" id="KW-1185">Reference proteome</keyword>
<evidence type="ECO:0008006" key="5">
    <source>
        <dbReference type="Google" id="ProtNLM"/>
    </source>
</evidence>
<feature type="transmembrane region" description="Helical" evidence="2">
    <location>
        <begin position="136"/>
        <end position="154"/>
    </location>
</feature>
<feature type="compositionally biased region" description="Acidic residues" evidence="1">
    <location>
        <begin position="346"/>
        <end position="360"/>
    </location>
</feature>
<feature type="transmembrane region" description="Helical" evidence="2">
    <location>
        <begin position="106"/>
        <end position="124"/>
    </location>
</feature>
<protein>
    <recommendedName>
        <fullName evidence="5">DUF2637 domain-containing protein</fullName>
    </recommendedName>
</protein>
<keyword evidence="2" id="KW-1133">Transmembrane helix</keyword>
<dbReference type="KEGG" id="sfy:GFH48_12695"/>
<proteinExistence type="predicted"/>
<evidence type="ECO:0000313" key="4">
    <source>
        <dbReference type="Proteomes" id="UP000326179"/>
    </source>
</evidence>